<sequence>MADCQALLTTVESSPGPLDDETLGRVICAVLGVEFRSSVHVWGAEDIDATHAVYGGDGSAPLWSGPRHSAPDVSIDAAVGLVEQCGLSWVLSSRGVAIVERETYVSKLAKAATPPLSLLAALLRAREAEHG</sequence>
<dbReference type="EMBL" id="BMGG01000005">
    <property type="protein sequence ID" value="GGC70406.1"/>
    <property type="molecule type" value="Genomic_DNA"/>
</dbReference>
<dbReference type="Proteomes" id="UP000637002">
    <property type="component" value="Unassembled WGS sequence"/>
</dbReference>
<gene>
    <name evidence="1" type="ORF">GCM10010994_31160</name>
</gene>
<reference evidence="1" key="1">
    <citation type="journal article" date="2014" name="Int. J. Syst. Evol. Microbiol.">
        <title>Complete genome sequence of Corynebacterium casei LMG S-19264T (=DSM 44701T), isolated from a smear-ripened cheese.</title>
        <authorList>
            <consortium name="US DOE Joint Genome Institute (JGI-PGF)"/>
            <person name="Walter F."/>
            <person name="Albersmeier A."/>
            <person name="Kalinowski J."/>
            <person name="Ruckert C."/>
        </authorList>
    </citation>
    <scope>NUCLEOTIDE SEQUENCE</scope>
    <source>
        <strain evidence="1">CGMCC 1.12919</strain>
    </source>
</reference>
<reference evidence="1" key="2">
    <citation type="submission" date="2020-09" db="EMBL/GenBank/DDBJ databases">
        <authorList>
            <person name="Sun Q."/>
            <person name="Zhou Y."/>
        </authorList>
    </citation>
    <scope>NUCLEOTIDE SEQUENCE</scope>
    <source>
        <strain evidence="1">CGMCC 1.12919</strain>
    </source>
</reference>
<evidence type="ECO:0000313" key="2">
    <source>
        <dbReference type="Proteomes" id="UP000637002"/>
    </source>
</evidence>
<protein>
    <submittedName>
        <fullName evidence="1">Uncharacterized protein</fullName>
    </submittedName>
</protein>
<name>A0A916UFI1_9HYPH</name>
<keyword evidence="2" id="KW-1185">Reference proteome</keyword>
<dbReference type="AlphaFoldDB" id="A0A916UFI1"/>
<organism evidence="1 2">
    <name type="scientific">Chelatococcus reniformis</name>
    <dbReference type="NCBI Taxonomy" id="1494448"/>
    <lineage>
        <taxon>Bacteria</taxon>
        <taxon>Pseudomonadati</taxon>
        <taxon>Pseudomonadota</taxon>
        <taxon>Alphaproteobacteria</taxon>
        <taxon>Hyphomicrobiales</taxon>
        <taxon>Chelatococcaceae</taxon>
        <taxon>Chelatococcus</taxon>
    </lineage>
</organism>
<dbReference type="RefSeq" id="WP_188610091.1">
    <property type="nucleotide sequence ID" value="NZ_BMGG01000005.1"/>
</dbReference>
<evidence type="ECO:0000313" key="1">
    <source>
        <dbReference type="EMBL" id="GGC70406.1"/>
    </source>
</evidence>
<comment type="caution">
    <text evidence="1">The sequence shown here is derived from an EMBL/GenBank/DDBJ whole genome shotgun (WGS) entry which is preliminary data.</text>
</comment>
<accession>A0A916UFI1</accession>
<proteinExistence type="predicted"/>